<proteinExistence type="predicted"/>
<reference evidence="1 2" key="1">
    <citation type="submission" date="2020-08" db="EMBL/GenBank/DDBJ databases">
        <title>Genomic Encyclopedia of Type Strains, Phase IV (KMG-IV): sequencing the most valuable type-strain genomes for metagenomic binning, comparative biology and taxonomic classification.</title>
        <authorList>
            <person name="Goeker M."/>
        </authorList>
    </citation>
    <scope>NUCLEOTIDE SEQUENCE [LARGE SCALE GENOMIC DNA]</scope>
    <source>
        <strain evidence="1 2">DSM 28538</strain>
    </source>
</reference>
<name>A0A840NTA4_9HYPH</name>
<evidence type="ECO:0000313" key="2">
    <source>
        <dbReference type="Proteomes" id="UP000561417"/>
    </source>
</evidence>
<dbReference type="EMBL" id="JACHIM010000001">
    <property type="protein sequence ID" value="MBB5073193.1"/>
    <property type="molecule type" value="Genomic_DNA"/>
</dbReference>
<dbReference type="Proteomes" id="UP000561417">
    <property type="component" value="Unassembled WGS sequence"/>
</dbReference>
<keyword evidence="2" id="KW-1185">Reference proteome</keyword>
<evidence type="ECO:0000313" key="1">
    <source>
        <dbReference type="EMBL" id="MBB5073193.1"/>
    </source>
</evidence>
<dbReference type="AlphaFoldDB" id="A0A840NTA4"/>
<organism evidence="1 2">
    <name type="scientific">Bartonella callosciuri</name>
    <dbReference type="NCBI Taxonomy" id="686223"/>
    <lineage>
        <taxon>Bacteria</taxon>
        <taxon>Pseudomonadati</taxon>
        <taxon>Pseudomonadota</taxon>
        <taxon>Alphaproteobacteria</taxon>
        <taxon>Hyphomicrobiales</taxon>
        <taxon>Bartonellaceae</taxon>
        <taxon>Bartonella</taxon>
    </lineage>
</organism>
<sequence>MSLKHFKCLREGDLKNVESSSLHLDTVRDLKQINSLLTSMIYPILETQGLLKSSRLRNPWEQQTAKY</sequence>
<protein>
    <submittedName>
        <fullName evidence="1">Na+/phosphate symporter</fullName>
    </submittedName>
</protein>
<comment type="caution">
    <text evidence="1">The sequence shown here is derived from an EMBL/GenBank/DDBJ whole genome shotgun (WGS) entry which is preliminary data.</text>
</comment>
<gene>
    <name evidence="1" type="ORF">HNQ69_000297</name>
</gene>
<accession>A0A840NTA4</accession>